<feature type="transmembrane region" description="Helical" evidence="2">
    <location>
        <begin position="37"/>
        <end position="55"/>
    </location>
</feature>
<dbReference type="InterPro" id="IPR036116">
    <property type="entry name" value="FN3_sf"/>
</dbReference>
<dbReference type="Pfam" id="PF00041">
    <property type="entry name" value="fn3"/>
    <property type="match status" value="4"/>
</dbReference>
<reference evidence="4 6" key="2">
    <citation type="journal article" date="2013" name="Nature">
        <title>Insights into bilaterian evolution from three spiralian genomes.</title>
        <authorList>
            <person name="Simakov O."/>
            <person name="Marletaz F."/>
            <person name="Cho S.J."/>
            <person name="Edsinger-Gonzales E."/>
            <person name="Havlak P."/>
            <person name="Hellsten U."/>
            <person name="Kuo D.H."/>
            <person name="Larsson T."/>
            <person name="Lv J."/>
            <person name="Arendt D."/>
            <person name="Savage R."/>
            <person name="Osoegawa K."/>
            <person name="de Jong P."/>
            <person name="Grimwood J."/>
            <person name="Chapman J.A."/>
            <person name="Shapiro H."/>
            <person name="Aerts A."/>
            <person name="Otillar R.P."/>
            <person name="Terry A.Y."/>
            <person name="Boore J.L."/>
            <person name="Grigoriev I.V."/>
            <person name="Lindberg D.R."/>
            <person name="Seaver E.C."/>
            <person name="Weisblat D.A."/>
            <person name="Putnam N.H."/>
            <person name="Rokhsar D.S."/>
        </authorList>
    </citation>
    <scope>NUCLEOTIDE SEQUENCE</scope>
    <source>
        <strain evidence="4 6">I ESC-2004</strain>
    </source>
</reference>
<dbReference type="OMA" id="PGMMYSF"/>
<keyword evidence="2" id="KW-0472">Membrane</keyword>
<feature type="domain" description="Fibronectin type-III" evidence="3">
    <location>
        <begin position="381"/>
        <end position="476"/>
    </location>
</feature>
<reference evidence="5" key="3">
    <citation type="submission" date="2015-06" db="UniProtKB">
        <authorList>
            <consortium name="EnsemblMetazoa"/>
        </authorList>
    </citation>
    <scope>IDENTIFICATION</scope>
</reference>
<dbReference type="Proteomes" id="UP000014760">
    <property type="component" value="Unassembled WGS sequence"/>
</dbReference>
<gene>
    <name evidence="4" type="ORF">CAPTEDRAFT_218444</name>
</gene>
<proteinExistence type="predicted"/>
<dbReference type="GO" id="GO:0004725">
    <property type="term" value="F:protein tyrosine phosphatase activity"/>
    <property type="evidence" value="ECO:0007669"/>
    <property type="project" value="UniProtKB-EC"/>
</dbReference>
<keyword evidence="2" id="KW-1133">Transmembrane helix</keyword>
<dbReference type="HOGENOM" id="CLU_330702_0_0_1"/>
<dbReference type="Pfam" id="PF18861">
    <property type="entry name" value="PTP_tm"/>
    <property type="match status" value="1"/>
</dbReference>
<evidence type="ECO:0000256" key="1">
    <source>
        <dbReference type="ARBA" id="ARBA00013064"/>
    </source>
</evidence>
<dbReference type="EnsemblMetazoa" id="CapteT218444">
    <property type="protein sequence ID" value="CapteP218444"/>
    <property type="gene ID" value="CapteG218444"/>
</dbReference>
<dbReference type="InterPro" id="IPR041201">
    <property type="entry name" value="PTPRJ_TM"/>
</dbReference>
<accession>R7VME9</accession>
<dbReference type="EMBL" id="AMQN01000501">
    <property type="status" value="NOT_ANNOTATED_CDS"/>
    <property type="molecule type" value="Genomic_DNA"/>
</dbReference>
<feature type="domain" description="Fibronectin type-III" evidence="3">
    <location>
        <begin position="197"/>
        <end position="292"/>
    </location>
</feature>
<dbReference type="CDD" id="cd00063">
    <property type="entry name" value="FN3"/>
    <property type="match status" value="5"/>
</dbReference>
<dbReference type="Gene3D" id="2.60.40.10">
    <property type="entry name" value="Immunoglobulins"/>
    <property type="match status" value="5"/>
</dbReference>
<dbReference type="EC" id="3.1.3.48" evidence="1"/>
<dbReference type="EMBL" id="KB291799">
    <property type="protein sequence ID" value="ELU18720.1"/>
    <property type="molecule type" value="Genomic_DNA"/>
</dbReference>
<dbReference type="InterPro" id="IPR013783">
    <property type="entry name" value="Ig-like_fold"/>
</dbReference>
<dbReference type="InterPro" id="IPR003961">
    <property type="entry name" value="FN3_dom"/>
</dbReference>
<dbReference type="OrthoDB" id="6277409at2759"/>
<organism evidence="4">
    <name type="scientific">Capitella teleta</name>
    <name type="common">Polychaete worm</name>
    <dbReference type="NCBI Taxonomy" id="283909"/>
    <lineage>
        <taxon>Eukaryota</taxon>
        <taxon>Metazoa</taxon>
        <taxon>Spiralia</taxon>
        <taxon>Lophotrochozoa</taxon>
        <taxon>Annelida</taxon>
        <taxon>Polychaeta</taxon>
        <taxon>Sedentaria</taxon>
        <taxon>Scolecida</taxon>
        <taxon>Capitellidae</taxon>
        <taxon>Capitella</taxon>
    </lineage>
</organism>
<evidence type="ECO:0000313" key="6">
    <source>
        <dbReference type="Proteomes" id="UP000014760"/>
    </source>
</evidence>
<dbReference type="AlphaFoldDB" id="R7VME9"/>
<keyword evidence="6" id="KW-1185">Reference proteome</keyword>
<evidence type="ECO:0000313" key="5">
    <source>
        <dbReference type="EnsemblMetazoa" id="CapteP218444"/>
    </source>
</evidence>
<feature type="domain" description="Fibronectin type-III" evidence="3">
    <location>
        <begin position="660"/>
        <end position="758"/>
    </location>
</feature>
<keyword evidence="2" id="KW-0812">Transmembrane</keyword>
<evidence type="ECO:0000313" key="4">
    <source>
        <dbReference type="EMBL" id="ELU18720.1"/>
    </source>
</evidence>
<dbReference type="PANTHER" id="PTHR46957">
    <property type="entry name" value="CYTOKINE RECEPTOR"/>
    <property type="match status" value="1"/>
</dbReference>
<dbReference type="PROSITE" id="PS50853">
    <property type="entry name" value="FN3"/>
    <property type="match status" value="3"/>
</dbReference>
<protein>
    <recommendedName>
        <fullName evidence="1">protein-tyrosine-phosphatase</fullName>
        <ecNumber evidence="1">3.1.3.48</ecNumber>
    </recommendedName>
</protein>
<dbReference type="InterPro" id="IPR050713">
    <property type="entry name" value="RTP_Phos/Ushers"/>
</dbReference>
<evidence type="ECO:0000256" key="2">
    <source>
        <dbReference type="SAM" id="Phobius"/>
    </source>
</evidence>
<sequence length="998" mass="112648">MKQEQEIKRSIAIAKSKFWENKKFPRRNLCLNLKKKFFQCYVFTVISYGFLPPLFSFTSLDRNHQQQRYQPQTSEQIYHQQLRCLAQSYLKIESDAPWDTYDGFEVTWVEKGSGPSSVADLLVTSYNDDSITVEWEKPTGTTVNGFTISIDPPPSGQSGSKNLTENIQEYTWTGLSAGREYNLIMEVIFADTKKPKRVLSLSANYVSTNSLSLSWEVDQSSSQNNFKITYKVTGSSTEWTRERAFTQGQLQYSYLIEGLSAGSTYSILIIAKKNSVRSDPLEITQTIQPKSVRELKAEVIPSGISLSWLPGFDSTQNSYRYQYQGKNVKLNMVPWVVINSESVDLQNLFPGEQYQFYVDAISNDQHSPNNRSTLATTYPLPPTDLTVDRTATTVSSVRVQWKDDVTRSYITSWDIKIADRGTDNIRTIGSTYERTNLDYEIPNLTAGKNYTVYVYGKSGDRHSRDASTVDVTVKPVIRSTLSEDIEKTTEDTIAVTYSESKAGVFDHYLFSLLNSSDTVIKQRSDTDRNIRFENLVAGVKYTILARTVSGIEESIGVQKSFTTKPNPPNEHTCNQGTDKLTVILMKPSGFVDEYILECLNEDCNKQISTEISNVSFKQDFNILKPYTMYHFKAYTKRFDKFSNKVEFLCKAEVEILALGPVQEFSYSENSLEPFEIMLTWKEPRNPNGKIIKYHIKYNGVKENQAPHTGSEVDVEPDMHEQLIKGLKPGFEYTFEIAAETNAIGRKATLVKTMPIKVPIVMLDPPSPQAITTAISHDKIRIILTNPFLNTNGDVVAFSVFVTTDPNERFMANSPPRTWADVKGPSPMASYFAVYKCANLFDGNDQCSSGPARKRRVAQPRETVEFTVGGDSSCTTNDDDYCNGPLDAESTYYIALVGYTENDLYSSGPSSEPIHTDTAPTNLLLIIIVVVVVLVLAIVAAIGVIVYMRKRSSDNNEVWEYNNATTNPKGRVRPTPEVDARKVREHRNKKYKVIFDTTL</sequence>
<name>R7VME9_CAPTE</name>
<dbReference type="PANTHER" id="PTHR46957:SF3">
    <property type="entry name" value="CYTOKINE RECEPTOR"/>
    <property type="match status" value="1"/>
</dbReference>
<feature type="transmembrane region" description="Helical" evidence="2">
    <location>
        <begin position="922"/>
        <end position="946"/>
    </location>
</feature>
<evidence type="ECO:0000259" key="3">
    <source>
        <dbReference type="PROSITE" id="PS50853"/>
    </source>
</evidence>
<reference evidence="6" key="1">
    <citation type="submission" date="2012-12" db="EMBL/GenBank/DDBJ databases">
        <authorList>
            <person name="Hellsten U."/>
            <person name="Grimwood J."/>
            <person name="Chapman J.A."/>
            <person name="Shapiro H."/>
            <person name="Aerts A."/>
            <person name="Otillar R.P."/>
            <person name="Terry A.Y."/>
            <person name="Boore J.L."/>
            <person name="Simakov O."/>
            <person name="Marletaz F."/>
            <person name="Cho S.-J."/>
            <person name="Edsinger-Gonzales E."/>
            <person name="Havlak P."/>
            <person name="Kuo D.-H."/>
            <person name="Larsson T."/>
            <person name="Lv J."/>
            <person name="Arendt D."/>
            <person name="Savage R."/>
            <person name="Osoegawa K."/>
            <person name="de Jong P."/>
            <person name="Lindberg D.R."/>
            <person name="Seaver E.C."/>
            <person name="Weisblat D.A."/>
            <person name="Putnam N.H."/>
            <person name="Grigoriev I.V."/>
            <person name="Rokhsar D.S."/>
        </authorList>
    </citation>
    <scope>NUCLEOTIDE SEQUENCE</scope>
    <source>
        <strain evidence="6">I ESC-2004</strain>
    </source>
</reference>
<dbReference type="SMART" id="SM00060">
    <property type="entry name" value="FN3"/>
    <property type="match status" value="7"/>
</dbReference>
<dbReference type="SUPFAM" id="SSF49265">
    <property type="entry name" value="Fibronectin type III"/>
    <property type="match status" value="3"/>
</dbReference>
<dbReference type="STRING" id="283909.R7VME9"/>
<dbReference type="GO" id="GO:0016020">
    <property type="term" value="C:membrane"/>
    <property type="evidence" value="ECO:0007669"/>
    <property type="project" value="UniProtKB-SubCell"/>
</dbReference>